<protein>
    <submittedName>
        <fullName evidence="1">Uncharacterized protein</fullName>
    </submittedName>
</protein>
<name>X6MRY6_RETFI</name>
<evidence type="ECO:0000313" key="2">
    <source>
        <dbReference type="Proteomes" id="UP000023152"/>
    </source>
</evidence>
<comment type="caution">
    <text evidence="1">The sequence shown here is derived from an EMBL/GenBank/DDBJ whole genome shotgun (WGS) entry which is preliminary data.</text>
</comment>
<dbReference type="AlphaFoldDB" id="X6MRY6"/>
<proteinExistence type="predicted"/>
<gene>
    <name evidence="1" type="ORF">RFI_20958</name>
</gene>
<evidence type="ECO:0000313" key="1">
    <source>
        <dbReference type="EMBL" id="ETO16391.1"/>
    </source>
</evidence>
<dbReference type="Proteomes" id="UP000023152">
    <property type="component" value="Unassembled WGS sequence"/>
</dbReference>
<keyword evidence="2" id="KW-1185">Reference proteome</keyword>
<accession>X6MRY6</accession>
<sequence length="115" mass="13753">MQARFLIKDLVNNITKHRILIVCCLIVFNYINNNKKKEGKRHEMVDERNENDKAEIIEKFEGLTRNDFRTWLSNQNTWRNDLKNEAISAIRGAIALYIDHHSIMFCIFNNFCFFI</sequence>
<reference evidence="1 2" key="1">
    <citation type="journal article" date="2013" name="Curr. Biol.">
        <title>The Genome of the Foraminiferan Reticulomyxa filosa.</title>
        <authorList>
            <person name="Glockner G."/>
            <person name="Hulsmann N."/>
            <person name="Schleicher M."/>
            <person name="Noegel A.A."/>
            <person name="Eichinger L."/>
            <person name="Gallinger C."/>
            <person name="Pawlowski J."/>
            <person name="Sierra R."/>
            <person name="Euteneuer U."/>
            <person name="Pillet L."/>
            <person name="Moustafa A."/>
            <person name="Platzer M."/>
            <person name="Groth M."/>
            <person name="Szafranski K."/>
            <person name="Schliwa M."/>
        </authorList>
    </citation>
    <scope>NUCLEOTIDE SEQUENCE [LARGE SCALE GENOMIC DNA]</scope>
</reference>
<organism evidence="1 2">
    <name type="scientific">Reticulomyxa filosa</name>
    <dbReference type="NCBI Taxonomy" id="46433"/>
    <lineage>
        <taxon>Eukaryota</taxon>
        <taxon>Sar</taxon>
        <taxon>Rhizaria</taxon>
        <taxon>Retaria</taxon>
        <taxon>Foraminifera</taxon>
        <taxon>Monothalamids</taxon>
        <taxon>Reticulomyxidae</taxon>
        <taxon>Reticulomyxa</taxon>
    </lineage>
</organism>
<dbReference type="EMBL" id="ASPP01018305">
    <property type="protein sequence ID" value="ETO16391.1"/>
    <property type="molecule type" value="Genomic_DNA"/>
</dbReference>